<dbReference type="GO" id="GO:0008483">
    <property type="term" value="F:transaminase activity"/>
    <property type="evidence" value="ECO:0007669"/>
    <property type="project" value="UniProtKB-KW"/>
</dbReference>
<dbReference type="AlphaFoldDB" id="A0A6N9TL51"/>
<dbReference type="Gene3D" id="3.40.640.10">
    <property type="entry name" value="Type I PLP-dependent aspartate aminotransferase-like (Major domain)"/>
    <property type="match status" value="1"/>
</dbReference>
<dbReference type="PANTHER" id="PTHR42691">
    <property type="entry name" value="ASPARTATE AMINOTRANSFERASE YHDR-RELATED"/>
    <property type="match status" value="1"/>
</dbReference>
<dbReference type="NCBIfam" id="NF005305">
    <property type="entry name" value="PRK06836.1"/>
    <property type="match status" value="1"/>
</dbReference>
<dbReference type="Proteomes" id="UP000469346">
    <property type="component" value="Unassembled WGS sequence"/>
</dbReference>
<protein>
    <recommendedName>
        <fullName evidence="1">Aminotransferase</fullName>
        <ecNumber evidence="1">2.6.1.-</ecNumber>
    </recommendedName>
</protein>
<organism evidence="3 4">
    <name type="scientific">Dissulfurirhabdus thermomarina</name>
    <dbReference type="NCBI Taxonomy" id="1765737"/>
    <lineage>
        <taxon>Bacteria</taxon>
        <taxon>Deltaproteobacteria</taxon>
        <taxon>Dissulfurirhabdaceae</taxon>
        <taxon>Dissulfurirhabdus</taxon>
    </lineage>
</organism>
<keyword evidence="4" id="KW-1185">Reference proteome</keyword>
<name>A0A6N9TL51_DISTH</name>
<gene>
    <name evidence="3" type="ORF">G3N55_03945</name>
</gene>
<accession>A0A6N9TL51</accession>
<keyword evidence="1 3" id="KW-0808">Transferase</keyword>
<dbReference type="InterPro" id="IPR015424">
    <property type="entry name" value="PyrdxlP-dep_Trfase"/>
</dbReference>
<comment type="caution">
    <text evidence="3">The sequence shown here is derived from an EMBL/GenBank/DDBJ whole genome shotgun (WGS) entry which is preliminary data.</text>
</comment>
<dbReference type="InterPro" id="IPR004838">
    <property type="entry name" value="NHTrfase_class1_PyrdxlP-BS"/>
</dbReference>
<dbReference type="Pfam" id="PF00155">
    <property type="entry name" value="Aminotran_1_2"/>
    <property type="match status" value="1"/>
</dbReference>
<dbReference type="EMBL" id="JAAGRR010000029">
    <property type="protein sequence ID" value="NDY42002.1"/>
    <property type="molecule type" value="Genomic_DNA"/>
</dbReference>
<evidence type="ECO:0000313" key="3">
    <source>
        <dbReference type="EMBL" id="NDY42002.1"/>
    </source>
</evidence>
<comment type="cofactor">
    <cofactor evidence="1">
        <name>pyridoxal 5'-phosphate</name>
        <dbReference type="ChEBI" id="CHEBI:597326"/>
    </cofactor>
</comment>
<keyword evidence="1 3" id="KW-0032">Aminotransferase</keyword>
<dbReference type="SUPFAM" id="SSF53383">
    <property type="entry name" value="PLP-dependent transferases"/>
    <property type="match status" value="1"/>
</dbReference>
<dbReference type="GO" id="GO:0030170">
    <property type="term" value="F:pyridoxal phosphate binding"/>
    <property type="evidence" value="ECO:0007669"/>
    <property type="project" value="InterPro"/>
</dbReference>
<comment type="similarity">
    <text evidence="1">Belongs to the class-I pyridoxal-phosphate-dependent aminotransferase family.</text>
</comment>
<dbReference type="CDD" id="cd00609">
    <property type="entry name" value="AAT_like"/>
    <property type="match status" value="1"/>
</dbReference>
<feature type="domain" description="Aminotransferase class I/classII large" evidence="2">
    <location>
        <begin position="41"/>
        <end position="386"/>
    </location>
</feature>
<dbReference type="PROSITE" id="PS00105">
    <property type="entry name" value="AA_TRANSFER_CLASS_1"/>
    <property type="match status" value="1"/>
</dbReference>
<dbReference type="EC" id="2.6.1.-" evidence="1"/>
<evidence type="ECO:0000313" key="4">
    <source>
        <dbReference type="Proteomes" id="UP000469346"/>
    </source>
</evidence>
<evidence type="ECO:0000259" key="2">
    <source>
        <dbReference type="Pfam" id="PF00155"/>
    </source>
</evidence>
<proteinExistence type="inferred from homology"/>
<reference evidence="3 4" key="1">
    <citation type="submission" date="2020-02" db="EMBL/GenBank/DDBJ databases">
        <title>Comparative genomics of sulfur disproportionating microorganisms.</title>
        <authorList>
            <person name="Ward L.M."/>
            <person name="Bertran E."/>
            <person name="Johnston D.T."/>
        </authorList>
    </citation>
    <scope>NUCLEOTIDE SEQUENCE [LARGE SCALE GENOMIC DNA]</scope>
    <source>
        <strain evidence="3 4">DSM 100025</strain>
    </source>
</reference>
<evidence type="ECO:0000256" key="1">
    <source>
        <dbReference type="RuleBase" id="RU000481"/>
    </source>
</evidence>
<sequence>MDPSAVSRKMRAFMEGGSWIRKMFEEGARLKARHGADAVCDFSLGNPDLSPPEAFTRSLWRACGEEAPLAHGYMPNAGYGEVRERVARHAAVEQGVPLGADDVLMTCGAAGGLNVVFKAILDPGDEVVVPAPYFVEYRYYVDNHGGVLVPVPSRPDFGLDLAAIEAAVGPRTRAVLLNSPNNPTGVIYDAESLAELAGLLRRVSARRGRPVYLVADEPYRRLAFSGHRVPPFLALYPDSLVATSFSKDLSVPGERIGYVAVNPAAAGRGELLGALTLANRILGYVNAPALMQRAVAACLDACVDVGVYERRRDRLAAVLEAAGYEFQLPMGTFYFFPKTPIPDDRAFVRLLQEERILAVPGSGFGAPGYMRVAFCVADEVIDRAAEGFRRARERALAGAAA</sequence>
<dbReference type="InterPro" id="IPR015421">
    <property type="entry name" value="PyrdxlP-dep_Trfase_major"/>
</dbReference>
<dbReference type="PANTHER" id="PTHR42691:SF1">
    <property type="entry name" value="ASPARTATE AMINOTRANSFERASE YHDR-RELATED"/>
    <property type="match status" value="1"/>
</dbReference>
<dbReference type="InterPro" id="IPR004839">
    <property type="entry name" value="Aminotransferase_I/II_large"/>
</dbReference>